<dbReference type="GO" id="GO:0007018">
    <property type="term" value="P:microtubule-based movement"/>
    <property type="evidence" value="ECO:0007669"/>
    <property type="project" value="InterPro"/>
</dbReference>
<comment type="caution">
    <text evidence="1">The sequence shown here is derived from an EMBL/GenBank/DDBJ whole genome shotgun (WGS) entry which is preliminary data.</text>
</comment>
<dbReference type="InterPro" id="IPR027417">
    <property type="entry name" value="P-loop_NTPase"/>
</dbReference>
<dbReference type="Gene3D" id="3.40.50.300">
    <property type="entry name" value="P-loop containing nucleotide triphosphate hydrolases"/>
    <property type="match status" value="2"/>
</dbReference>
<dbReference type="GO" id="GO:0045505">
    <property type="term" value="F:dynein intermediate chain binding"/>
    <property type="evidence" value="ECO:0007669"/>
    <property type="project" value="InterPro"/>
</dbReference>
<dbReference type="AlphaFoldDB" id="A0A6A0GYM3"/>
<dbReference type="GO" id="GO:0005858">
    <property type="term" value="C:axonemal dynein complex"/>
    <property type="evidence" value="ECO:0007669"/>
    <property type="project" value="TreeGrafter"/>
</dbReference>
<dbReference type="EMBL" id="JQDR03011241">
    <property type="protein sequence ID" value="KAA0193042.1"/>
    <property type="molecule type" value="Genomic_DNA"/>
</dbReference>
<organism evidence="1">
    <name type="scientific">Hyalella azteca</name>
    <name type="common">Amphipod</name>
    <dbReference type="NCBI Taxonomy" id="294128"/>
    <lineage>
        <taxon>Eukaryota</taxon>
        <taxon>Metazoa</taxon>
        <taxon>Ecdysozoa</taxon>
        <taxon>Arthropoda</taxon>
        <taxon>Crustacea</taxon>
        <taxon>Multicrustacea</taxon>
        <taxon>Malacostraca</taxon>
        <taxon>Eumalacostraca</taxon>
        <taxon>Peracarida</taxon>
        <taxon>Amphipoda</taxon>
        <taxon>Senticaudata</taxon>
        <taxon>Talitrida</taxon>
        <taxon>Talitroidea</taxon>
        <taxon>Hyalellidae</taxon>
        <taxon>Hyalella</taxon>
    </lineage>
</organism>
<dbReference type="Proteomes" id="UP000711488">
    <property type="component" value="Unassembled WGS sequence"/>
</dbReference>
<name>A0A6A0GYM3_HYAAZ</name>
<protein>
    <submittedName>
        <fullName evidence="1">Uncharacterized protein</fullName>
    </submittedName>
</protein>
<reference evidence="1" key="2">
    <citation type="journal article" date="2018" name="Environ. Sci. Technol.">
        <title>The Toxicogenome of Hyalella azteca: A Model for Sediment Ecotoxicology and Evolutionary Toxicology.</title>
        <authorList>
            <person name="Poynton H.C."/>
            <person name="Hasenbein S."/>
            <person name="Benoit J.B."/>
            <person name="Sepulveda M.S."/>
            <person name="Poelchau M.F."/>
            <person name="Hughes D.S.T."/>
            <person name="Murali S.C."/>
            <person name="Chen S."/>
            <person name="Glastad K.M."/>
            <person name="Goodisman M.A.D."/>
            <person name="Werren J.H."/>
            <person name="Vineis J.H."/>
            <person name="Bowen J.L."/>
            <person name="Friedrich M."/>
            <person name="Jones J."/>
            <person name="Robertson H.M."/>
            <person name="Feyereisen R."/>
            <person name="Mechler-Hickson A."/>
            <person name="Mathers N."/>
            <person name="Lee C.E."/>
            <person name="Colbourne J.K."/>
            <person name="Biales A."/>
            <person name="Johnston J.S."/>
            <person name="Wellborn G.A."/>
            <person name="Rosendale A.J."/>
            <person name="Cridge A.G."/>
            <person name="Munoz-Torres M.C."/>
            <person name="Bain P.A."/>
            <person name="Manny A.R."/>
            <person name="Major K.M."/>
            <person name="Lambert F.N."/>
            <person name="Vulpe C.D."/>
            <person name="Tuck P."/>
            <person name="Blalock B.J."/>
            <person name="Lin Y.Y."/>
            <person name="Smith M.E."/>
            <person name="Ochoa-Acuna H."/>
            <person name="Chen M.M."/>
            <person name="Childers C.P."/>
            <person name="Qu J."/>
            <person name="Dugan S."/>
            <person name="Lee S.L."/>
            <person name="Chao H."/>
            <person name="Dinh H."/>
            <person name="Han Y."/>
            <person name="Doddapaneni H."/>
            <person name="Worley K.C."/>
            <person name="Muzny D.M."/>
            <person name="Gibbs R.A."/>
            <person name="Richards S."/>
        </authorList>
    </citation>
    <scope>NUCLEOTIDE SEQUENCE</scope>
    <source>
        <strain evidence="1">HAZT.00-mixed</strain>
        <tissue evidence="1">Whole organism</tissue>
    </source>
</reference>
<gene>
    <name evidence="1" type="ORF">HAZT_HAZT006684</name>
</gene>
<dbReference type="Pfam" id="PF12775">
    <property type="entry name" value="AAA_7"/>
    <property type="match status" value="1"/>
</dbReference>
<evidence type="ECO:0000313" key="1">
    <source>
        <dbReference type="EMBL" id="KAA0193042.1"/>
    </source>
</evidence>
<accession>A0A6A0GYM3</accession>
<proteinExistence type="predicted"/>
<dbReference type="InterPro" id="IPR026983">
    <property type="entry name" value="DHC"/>
</dbReference>
<dbReference type="PANTHER" id="PTHR46532:SF13">
    <property type="entry name" value="CYTOPLASMIC DYNEIN 1 HEAVY CHAIN 1"/>
    <property type="match status" value="1"/>
</dbReference>
<reference evidence="1" key="3">
    <citation type="submission" date="2019-06" db="EMBL/GenBank/DDBJ databases">
        <authorList>
            <person name="Poynton C."/>
            <person name="Hasenbein S."/>
            <person name="Benoit J.B."/>
            <person name="Sepulveda M.S."/>
            <person name="Poelchau M.F."/>
            <person name="Murali S.C."/>
            <person name="Chen S."/>
            <person name="Glastad K.M."/>
            <person name="Werren J.H."/>
            <person name="Vineis J.H."/>
            <person name="Bowen J.L."/>
            <person name="Friedrich M."/>
            <person name="Jones J."/>
            <person name="Robertson H.M."/>
            <person name="Feyereisen R."/>
            <person name="Mechler-Hickson A."/>
            <person name="Mathers N."/>
            <person name="Lee C.E."/>
            <person name="Colbourne J.K."/>
            <person name="Biales A."/>
            <person name="Johnston J.S."/>
            <person name="Wellborn G.A."/>
            <person name="Rosendale A.J."/>
            <person name="Cridge A.G."/>
            <person name="Munoz-Torres M.C."/>
            <person name="Bain P.A."/>
            <person name="Manny A.R."/>
            <person name="Major K.M."/>
            <person name="Lambert F.N."/>
            <person name="Vulpe C.D."/>
            <person name="Tuck P."/>
            <person name="Blalock B.J."/>
            <person name="Lin Y.-Y."/>
            <person name="Smith M.E."/>
            <person name="Ochoa-Acuna H."/>
            <person name="Chen M.-J.M."/>
            <person name="Childers C.P."/>
            <person name="Qu J."/>
            <person name="Dugan S."/>
            <person name="Lee S.L."/>
            <person name="Chao H."/>
            <person name="Dinh H."/>
            <person name="Han Y."/>
            <person name="Doddapaneni H."/>
            <person name="Worley K.C."/>
            <person name="Muzny D.M."/>
            <person name="Gibbs R.A."/>
            <person name="Richards S."/>
        </authorList>
    </citation>
    <scope>NUCLEOTIDE SEQUENCE</scope>
    <source>
        <strain evidence="1">HAZT.00-mixed</strain>
        <tissue evidence="1">Whole organism</tissue>
    </source>
</reference>
<dbReference type="SUPFAM" id="SSF52540">
    <property type="entry name" value="P-loop containing nucleoside triphosphate hydrolases"/>
    <property type="match status" value="1"/>
</dbReference>
<sequence>MDKYGTQRVISFLRQMVEHGGFHRISDQAWVKLERIQFVGACNPPTDPGRKPLSHRFLCHVPVVYVDYPGATSLTQIYGTFNRAMLRIVPALRLYAEPLTAAMEELSEYTKARLKVFYEEELDAPLVLFNEVLDHVLRIDRI</sequence>
<reference evidence="1" key="1">
    <citation type="submission" date="2014-08" db="EMBL/GenBank/DDBJ databases">
        <authorList>
            <person name="Murali S."/>
            <person name="Richards S."/>
            <person name="Bandaranaike D."/>
            <person name="Bellair M."/>
            <person name="Blankenburg K."/>
            <person name="Chao H."/>
            <person name="Dinh H."/>
            <person name="Doddapaneni H."/>
            <person name="Dugan-Rocha S."/>
            <person name="Elkadiri S."/>
            <person name="Gnanaolivu R."/>
            <person name="Hughes D."/>
            <person name="Lee S."/>
            <person name="Li M."/>
            <person name="Ming W."/>
            <person name="Munidasa M."/>
            <person name="Muniz J."/>
            <person name="Nguyen L."/>
            <person name="Osuji N."/>
            <person name="Pu L.-L."/>
            <person name="Puazo M."/>
            <person name="Skinner E."/>
            <person name="Qu C."/>
            <person name="Quiroz J."/>
            <person name="Raj R."/>
            <person name="Weissenberger G."/>
            <person name="Xin Y."/>
            <person name="Zou X."/>
            <person name="Han Y."/>
            <person name="Worley K."/>
            <person name="Muzny D."/>
            <person name="Gibbs R."/>
        </authorList>
    </citation>
    <scope>NUCLEOTIDE SEQUENCE</scope>
    <source>
        <strain evidence="1">HAZT.00-mixed</strain>
        <tissue evidence="1">Whole organism</tissue>
    </source>
</reference>
<dbReference type="GO" id="GO:0051959">
    <property type="term" value="F:dynein light intermediate chain binding"/>
    <property type="evidence" value="ECO:0007669"/>
    <property type="project" value="InterPro"/>
</dbReference>
<dbReference type="PANTHER" id="PTHR46532">
    <property type="entry name" value="MALE FERTILITY FACTOR KL5"/>
    <property type="match status" value="1"/>
</dbReference>